<dbReference type="Proteomes" id="UP000255425">
    <property type="component" value="Unassembled WGS sequence"/>
</dbReference>
<dbReference type="PANTHER" id="PTHR37316:SF1">
    <property type="entry name" value="TEICHOIC ACID GLYCEROL-PHOSPHATE PRIMASE"/>
    <property type="match status" value="1"/>
</dbReference>
<accession>A0A380HBA1</accession>
<dbReference type="NCBIfam" id="NF041711">
    <property type="entry name" value="TagprimaseTarB"/>
    <property type="match status" value="1"/>
</dbReference>
<evidence type="ECO:0000256" key="2">
    <source>
        <dbReference type="ARBA" id="ARBA00010488"/>
    </source>
</evidence>
<dbReference type="EMBL" id="UHDZ01000001">
    <property type="protein sequence ID" value="SUM73846.1"/>
    <property type="molecule type" value="Genomic_DNA"/>
</dbReference>
<dbReference type="SUPFAM" id="SSF53756">
    <property type="entry name" value="UDP-Glycosyltransferase/glycogen phosphorylase"/>
    <property type="match status" value="1"/>
</dbReference>
<gene>
    <name evidence="7" type="primary">tagF_3</name>
    <name evidence="7" type="ORF">NCTC11807_02344</name>
</gene>
<dbReference type="Pfam" id="PF04464">
    <property type="entry name" value="Glyphos_transf"/>
    <property type="match status" value="1"/>
</dbReference>
<dbReference type="EC" id="2.7.8.12" evidence="7"/>
<sequence>MRILIKKMYMLSIALLNIILKPLKVKRQHIVVMMTFKQDVLPIIKALDKERFNVTVIGKPQEQYLVDSLNRVSFIPAGNKHIVKHMKALCTAKVVILDTYYLMMGGFKKKKGQSVIQTWHAAGALKNFGLTDHQVDLNNQSMVSQYRKVYSATDYYLIGGEEMAQCFEQSFEAQPNQMLKFGLPRLVQYLNINLKEEQRRLKKQYHIRDKLAIYVPTYRESEIANRMLNKERFEQCLPDFTLISHLHPSIGHQSDTQNIDISSLMIMADIIISDYSSLPIEASLLNKPTLIYNYDERQYEEVRGLNRFYYDIPNHYKFKNEESLIEALKNDIEFHVLFGTWHHYNTKESLNQLVNFINKLVKQ</sequence>
<organism evidence="7 8">
    <name type="scientific">Staphylococcus saccharolyticus</name>
    <dbReference type="NCBI Taxonomy" id="33028"/>
    <lineage>
        <taxon>Bacteria</taxon>
        <taxon>Bacillati</taxon>
        <taxon>Bacillota</taxon>
        <taxon>Bacilli</taxon>
        <taxon>Bacillales</taxon>
        <taxon>Staphylococcaceae</taxon>
        <taxon>Staphylococcus</taxon>
    </lineage>
</organism>
<evidence type="ECO:0000256" key="6">
    <source>
        <dbReference type="ARBA" id="ARBA00023136"/>
    </source>
</evidence>
<evidence type="ECO:0000313" key="8">
    <source>
        <dbReference type="Proteomes" id="UP000255425"/>
    </source>
</evidence>
<dbReference type="GO" id="GO:0019350">
    <property type="term" value="P:teichoic acid biosynthetic process"/>
    <property type="evidence" value="ECO:0007669"/>
    <property type="project" value="UniProtKB-KW"/>
</dbReference>
<dbReference type="Gene3D" id="3.40.50.11820">
    <property type="match status" value="1"/>
</dbReference>
<keyword evidence="6" id="KW-0472">Membrane</keyword>
<dbReference type="GeneID" id="63935731"/>
<keyword evidence="3" id="KW-1003">Cell membrane</keyword>
<dbReference type="InterPro" id="IPR043149">
    <property type="entry name" value="TagF_N"/>
</dbReference>
<evidence type="ECO:0000256" key="5">
    <source>
        <dbReference type="ARBA" id="ARBA00022944"/>
    </source>
</evidence>
<proteinExistence type="inferred from homology"/>
<dbReference type="InterPro" id="IPR049698">
    <property type="entry name" value="TarB"/>
</dbReference>
<evidence type="ECO:0000256" key="3">
    <source>
        <dbReference type="ARBA" id="ARBA00022475"/>
    </source>
</evidence>
<evidence type="ECO:0000256" key="1">
    <source>
        <dbReference type="ARBA" id="ARBA00004202"/>
    </source>
</evidence>
<dbReference type="InterPro" id="IPR051612">
    <property type="entry name" value="Teichoic_Acid_Biosynth"/>
</dbReference>
<evidence type="ECO:0000256" key="4">
    <source>
        <dbReference type="ARBA" id="ARBA00022679"/>
    </source>
</evidence>
<dbReference type="Gene3D" id="3.40.50.12580">
    <property type="match status" value="1"/>
</dbReference>
<dbReference type="RefSeq" id="WP_115313885.1">
    <property type="nucleotide sequence ID" value="NZ_CP066042.1"/>
</dbReference>
<comment type="similarity">
    <text evidence="2">Belongs to the CDP-glycerol glycerophosphotransferase family.</text>
</comment>
<dbReference type="GO" id="GO:0047355">
    <property type="term" value="F:CDP-glycerol glycerophosphotransferase activity"/>
    <property type="evidence" value="ECO:0007669"/>
    <property type="project" value="UniProtKB-EC"/>
</dbReference>
<dbReference type="InterPro" id="IPR043148">
    <property type="entry name" value="TagF_C"/>
</dbReference>
<keyword evidence="4 7" id="KW-0808">Transferase</keyword>
<dbReference type="InterPro" id="IPR007554">
    <property type="entry name" value="Glycerophosphate_synth"/>
</dbReference>
<dbReference type="PANTHER" id="PTHR37316">
    <property type="entry name" value="TEICHOIC ACID GLYCEROL-PHOSPHATE PRIMASE"/>
    <property type="match status" value="1"/>
</dbReference>
<name>A0A380HBA1_9STAP</name>
<protein>
    <submittedName>
        <fullName evidence="7">Teichoic acid biosynthesis protein B</fullName>
        <ecNumber evidence="7">2.7.8.12</ecNumber>
    </submittedName>
</protein>
<comment type="subcellular location">
    <subcellularLocation>
        <location evidence="1">Cell membrane</location>
        <topology evidence="1">Peripheral membrane protein</topology>
    </subcellularLocation>
</comment>
<keyword evidence="5" id="KW-0777">Teichoic acid biosynthesis</keyword>
<dbReference type="GO" id="GO:0005886">
    <property type="term" value="C:plasma membrane"/>
    <property type="evidence" value="ECO:0007669"/>
    <property type="project" value="UniProtKB-SubCell"/>
</dbReference>
<reference evidence="7 8" key="1">
    <citation type="submission" date="2018-06" db="EMBL/GenBank/DDBJ databases">
        <authorList>
            <consortium name="Pathogen Informatics"/>
            <person name="Doyle S."/>
        </authorList>
    </citation>
    <scope>NUCLEOTIDE SEQUENCE [LARGE SCALE GENOMIC DNA]</scope>
    <source>
        <strain evidence="7 8">NCTC11807</strain>
    </source>
</reference>
<keyword evidence="8" id="KW-1185">Reference proteome</keyword>
<evidence type="ECO:0000313" key="7">
    <source>
        <dbReference type="EMBL" id="SUM73846.1"/>
    </source>
</evidence>
<dbReference type="AlphaFoldDB" id="A0A380HBA1"/>